<organism evidence="2 3">
    <name type="scientific">Comamonas aquatica</name>
    <dbReference type="NCBI Taxonomy" id="225991"/>
    <lineage>
        <taxon>Bacteria</taxon>
        <taxon>Pseudomonadati</taxon>
        <taxon>Pseudomonadota</taxon>
        <taxon>Betaproteobacteria</taxon>
        <taxon>Burkholderiales</taxon>
        <taxon>Comamonadaceae</taxon>
        <taxon>Comamonas</taxon>
    </lineage>
</organism>
<comment type="caution">
    <text evidence="2">The sequence shown here is derived from an EMBL/GenBank/DDBJ whole genome shotgun (WGS) entry which is preliminary data.</text>
</comment>
<dbReference type="InterPro" id="IPR019302">
    <property type="entry name" value="CAP12/PCTIR_TIR_dom"/>
</dbReference>
<dbReference type="Proteomes" id="UP001158297">
    <property type="component" value="Unassembled WGS sequence"/>
</dbReference>
<reference evidence="2" key="1">
    <citation type="submission" date="2022-09" db="EMBL/GenBank/DDBJ databases">
        <title>Intensive care unit water sources are persistently colonized with multi-drug resistant bacteria and are the site of extensive horizontal gene transfer of antibiotic resistance genes.</title>
        <authorList>
            <person name="Diorio-Toth L."/>
        </authorList>
    </citation>
    <scope>NUCLEOTIDE SEQUENCE</scope>
    <source>
        <strain evidence="2">GD04130</strain>
    </source>
</reference>
<name>A0AA42HSY6_9BURK</name>
<sequence>MLDDTQKEIRTFFSWQSDSPSSTNSSAIRNALKEAAKSLEQKHPKLKIVLDEATRDTSGSPNIADKIWEKIDAAQIYIADITTVTPEGSPRPSANPNVLIELGYAISQIGWDRIILLFNEAQGKFPGDLPFDIVQNRVAKYSISLSEKDDSKKKNLKSLMETAIQAVLEKNPKTPEQLRGLSPERVQHERDVESLKWLLSQIHIPTVDDHIQGLPRYIRDKIFWFWESFKGVVTNSLFHLYDPILEQAVCKLYDSWSNTLSFYGRYHDAPGGATYVFANPGDAPLDAEQEADWNAIEHGAADMHQALQDILARVRAAYLEVNVNQTNAKAWDDYRAFQKD</sequence>
<evidence type="ECO:0000313" key="3">
    <source>
        <dbReference type="Proteomes" id="UP001158297"/>
    </source>
</evidence>
<dbReference type="RefSeq" id="WP_279859793.1">
    <property type="nucleotide sequence ID" value="NZ_JAODZU010000003.1"/>
</dbReference>
<dbReference type="GO" id="GO:0050135">
    <property type="term" value="F:NADP+ nucleosidase activity"/>
    <property type="evidence" value="ECO:0007669"/>
    <property type="project" value="InterPro"/>
</dbReference>
<evidence type="ECO:0000313" key="2">
    <source>
        <dbReference type="EMBL" id="MDH0362361.1"/>
    </source>
</evidence>
<dbReference type="AlphaFoldDB" id="A0AA42HSY6"/>
<dbReference type="Pfam" id="PF10137">
    <property type="entry name" value="CAP12-PCTIR_TIR"/>
    <property type="match status" value="1"/>
</dbReference>
<feature type="domain" description="CD-NTase-associated protein 12/Pycsar effector protein TIR" evidence="1">
    <location>
        <begin position="33"/>
        <end position="129"/>
    </location>
</feature>
<accession>A0AA42HSY6</accession>
<evidence type="ECO:0000259" key="1">
    <source>
        <dbReference type="Pfam" id="PF10137"/>
    </source>
</evidence>
<proteinExistence type="predicted"/>
<protein>
    <submittedName>
        <fullName evidence="2">Nucleotide-binding protein</fullName>
    </submittedName>
</protein>
<gene>
    <name evidence="2" type="ORF">N7330_04705</name>
</gene>
<dbReference type="EMBL" id="JAODZU010000003">
    <property type="protein sequence ID" value="MDH0362361.1"/>
    <property type="molecule type" value="Genomic_DNA"/>
</dbReference>